<organism evidence="3 4">
    <name type="scientific">Butyrivibrio fibrisolvens DSM 3071</name>
    <dbReference type="NCBI Taxonomy" id="1121131"/>
    <lineage>
        <taxon>Bacteria</taxon>
        <taxon>Bacillati</taxon>
        <taxon>Bacillota</taxon>
        <taxon>Clostridia</taxon>
        <taxon>Lachnospirales</taxon>
        <taxon>Lachnospiraceae</taxon>
        <taxon>Butyrivibrio</taxon>
    </lineage>
</organism>
<dbReference type="OrthoDB" id="2063363at2"/>
<proteinExistence type="predicted"/>
<dbReference type="RefSeq" id="WP_073390467.1">
    <property type="nucleotide sequence ID" value="NZ_FQXK01000061.1"/>
</dbReference>
<evidence type="ECO:0000256" key="2">
    <source>
        <dbReference type="SAM" id="Phobius"/>
    </source>
</evidence>
<keyword evidence="2" id="KW-0472">Membrane</keyword>
<keyword evidence="2" id="KW-1133">Transmembrane helix</keyword>
<gene>
    <name evidence="3" type="ORF">SAMN02745229_04046</name>
</gene>
<feature type="coiled-coil region" evidence="1">
    <location>
        <begin position="41"/>
        <end position="105"/>
    </location>
</feature>
<evidence type="ECO:0000256" key="1">
    <source>
        <dbReference type="SAM" id="Coils"/>
    </source>
</evidence>
<evidence type="ECO:0000313" key="4">
    <source>
        <dbReference type="Proteomes" id="UP000184278"/>
    </source>
</evidence>
<dbReference type="AlphaFoldDB" id="A0A1M6G8L8"/>
<reference evidence="4" key="1">
    <citation type="submission" date="2016-11" db="EMBL/GenBank/DDBJ databases">
        <authorList>
            <person name="Varghese N."/>
            <person name="Submissions S."/>
        </authorList>
    </citation>
    <scope>NUCLEOTIDE SEQUENCE [LARGE SCALE GENOMIC DNA]</scope>
    <source>
        <strain evidence="4">DSM 3071</strain>
    </source>
</reference>
<sequence length="289" mass="32131">MKKDSRTWGERIVDNLMDKLADKISATEMIKANAAAEAAETERLRTQVVQYQHELEEIRKKADELKSLISDLAGKVNNSSKAADNEETKKNLELLSKNIDESSKKLIDSLAGDFEDSNKAIIEAVRESVESSNKALIEALDKGVEDNNKTLVDALSAGLDDKNRDFIDQINKRLDEEHKYTHDIGVQVYRNVQASAQDENKKLTDDIIKRIVDENDHLAISVADETSGQLQRTLEGLSEKQKELDRKIEALHLATDKNHACTTVSVITLIAVLAGIAVNVLNILGILNF</sequence>
<feature type="transmembrane region" description="Helical" evidence="2">
    <location>
        <begin position="266"/>
        <end position="287"/>
    </location>
</feature>
<name>A0A1M6G8L8_BUTFI</name>
<dbReference type="EMBL" id="FQXK01000061">
    <property type="protein sequence ID" value="SHJ06167.1"/>
    <property type="molecule type" value="Genomic_DNA"/>
</dbReference>
<keyword evidence="1" id="KW-0175">Coiled coil</keyword>
<accession>A0A1M6G8L8</accession>
<protein>
    <submittedName>
        <fullName evidence="3">Uncharacterized protein</fullName>
    </submittedName>
</protein>
<dbReference type="STRING" id="1121131.SAMN02745229_04046"/>
<dbReference type="GeneID" id="89508379"/>
<feature type="coiled-coil region" evidence="1">
    <location>
        <begin position="227"/>
        <end position="254"/>
    </location>
</feature>
<keyword evidence="4" id="KW-1185">Reference proteome</keyword>
<keyword evidence="2" id="KW-0812">Transmembrane</keyword>
<evidence type="ECO:0000313" key="3">
    <source>
        <dbReference type="EMBL" id="SHJ06167.1"/>
    </source>
</evidence>
<dbReference type="Proteomes" id="UP000184278">
    <property type="component" value="Unassembled WGS sequence"/>
</dbReference>